<feature type="transmembrane region" description="Helical" evidence="11">
    <location>
        <begin position="146"/>
        <end position="165"/>
    </location>
</feature>
<evidence type="ECO:0000256" key="1">
    <source>
        <dbReference type="ARBA" id="ARBA00004127"/>
    </source>
</evidence>
<dbReference type="SUPFAM" id="SSF51735">
    <property type="entry name" value="NAD(P)-binding Rossmann-fold domains"/>
    <property type="match status" value="1"/>
</dbReference>
<dbReference type="Gene3D" id="3.40.50.720">
    <property type="entry name" value="NAD(P)-binding Rossmann-like Domain"/>
    <property type="match status" value="1"/>
</dbReference>
<dbReference type="GO" id="GO:0008324">
    <property type="term" value="F:monoatomic cation transmembrane transporter activity"/>
    <property type="evidence" value="ECO:0007669"/>
    <property type="project" value="InterPro"/>
</dbReference>
<dbReference type="InterPro" id="IPR004771">
    <property type="entry name" value="K/H_exchanger"/>
</dbReference>
<dbReference type="EMBL" id="SWDB01000021">
    <property type="protein sequence ID" value="TKB45382.1"/>
    <property type="molecule type" value="Genomic_DNA"/>
</dbReference>
<feature type="transmembrane region" description="Helical" evidence="11">
    <location>
        <begin position="6"/>
        <end position="22"/>
    </location>
</feature>
<keyword evidence="10 11" id="KW-0472">Membrane</keyword>
<comment type="similarity">
    <text evidence="2">Belongs to the monovalent cation:proton antiporter 2 (CPA2) transporter (TC 2.A.37) family.</text>
</comment>
<dbReference type="Proteomes" id="UP000307999">
    <property type="component" value="Unassembled WGS sequence"/>
</dbReference>
<evidence type="ECO:0000313" key="13">
    <source>
        <dbReference type="EMBL" id="TKB45382.1"/>
    </source>
</evidence>
<name>A0A4U1B6B5_9GAMM</name>
<feature type="transmembrane region" description="Helical" evidence="11">
    <location>
        <begin position="177"/>
        <end position="197"/>
    </location>
</feature>
<feature type="transmembrane region" description="Helical" evidence="11">
    <location>
        <begin position="264"/>
        <end position="284"/>
    </location>
</feature>
<dbReference type="GO" id="GO:0012505">
    <property type="term" value="C:endomembrane system"/>
    <property type="evidence" value="ECO:0007669"/>
    <property type="project" value="UniProtKB-SubCell"/>
</dbReference>
<feature type="transmembrane region" description="Helical" evidence="11">
    <location>
        <begin position="353"/>
        <end position="372"/>
    </location>
</feature>
<dbReference type="RefSeq" id="WP_136735869.1">
    <property type="nucleotide sequence ID" value="NZ_SWDB01000021.1"/>
</dbReference>
<evidence type="ECO:0000256" key="10">
    <source>
        <dbReference type="ARBA" id="ARBA00023136"/>
    </source>
</evidence>
<evidence type="ECO:0000256" key="2">
    <source>
        <dbReference type="ARBA" id="ARBA00005551"/>
    </source>
</evidence>
<dbReference type="AlphaFoldDB" id="A0A4U1B6B5"/>
<dbReference type="NCBIfam" id="TIGR00932">
    <property type="entry name" value="2a37"/>
    <property type="match status" value="1"/>
</dbReference>
<dbReference type="InterPro" id="IPR003148">
    <property type="entry name" value="RCK_N"/>
</dbReference>
<dbReference type="Pfam" id="PF00999">
    <property type="entry name" value="Na_H_Exchanger"/>
    <property type="match status" value="1"/>
</dbReference>
<reference evidence="13 14" key="1">
    <citation type="submission" date="2019-04" db="EMBL/GenBank/DDBJ databases">
        <title>Thalassotalea guangxiensis sp. nov., isolated from sediment of the coastal wetland.</title>
        <authorList>
            <person name="Zheng S."/>
            <person name="Zhang D."/>
        </authorList>
    </citation>
    <scope>NUCLEOTIDE SEQUENCE [LARGE SCALE GENOMIC DNA]</scope>
    <source>
        <strain evidence="13 14">ZS-4</strain>
    </source>
</reference>
<feature type="transmembrane region" description="Helical" evidence="11">
    <location>
        <begin position="233"/>
        <end position="252"/>
    </location>
</feature>
<dbReference type="GO" id="GO:0005886">
    <property type="term" value="C:plasma membrane"/>
    <property type="evidence" value="ECO:0007669"/>
    <property type="project" value="TreeGrafter"/>
</dbReference>
<dbReference type="FunFam" id="3.40.50.720:FF:000036">
    <property type="entry name" value="Glutathione-regulated potassium-efflux system protein KefB"/>
    <property type="match status" value="1"/>
</dbReference>
<keyword evidence="4" id="KW-0050">Antiport</keyword>
<keyword evidence="3" id="KW-0813">Transport</keyword>
<evidence type="ECO:0000256" key="6">
    <source>
        <dbReference type="ARBA" id="ARBA00022692"/>
    </source>
</evidence>
<evidence type="ECO:0000256" key="7">
    <source>
        <dbReference type="ARBA" id="ARBA00022958"/>
    </source>
</evidence>
<keyword evidence="8 11" id="KW-1133">Transmembrane helix</keyword>
<dbReference type="Pfam" id="PF02254">
    <property type="entry name" value="TrkA_N"/>
    <property type="match status" value="1"/>
</dbReference>
<sequence length="585" mass="64491">MSNLGLAIVFLTAAVIAVPIFTRLKLGSILGYLAAGIIIGPSVLGLISDPDQILHFAEYGVVFLLFIIGLELDPQKLWRMRNDILFIGGGQLLLSTVVIFAAVFWLLNDGFKVPLIVGMALALSSTAFAIQLMTEKRILNTDLGQKGFSILLMQDIAVIPILLLVEALAGRSNPDAPAWWVSIAAIVLVLLSGRYFVNPFLRTMSRYGSSEVITASALLIVMATALLMHNVGLSMGMGAFTAGILLANSSFRHQMEVEISPFKGLLLGLFFIAVGMKLDLALLVSDPVVIVSGAIALMAVKMAIIYLLIRNTTGLRRKKFKLALMLSQGGEFAFVIMSFALSQGVIERDINNMVTIIVSLSMALTSPLILLVDKVLQQSGVVQNYDQENVSHEPEVIIAGFGRFGQITGRILTANHIRFTALDYNAEHIEFVRQFGNKVFFGDATNLKLLKAAGLEHAKVMFIAADSDKHGFAIAKTVREHYPNLKIVARAKSRLSVLKYREMGVETTIREMFDGSLKAAQIVLEEYGVDEGRAEFLVNVFRRHDEEMLEQAYRANDRYDFNEVLKINRKGREELESLFNSDKLD</sequence>
<feature type="transmembrane region" description="Helical" evidence="11">
    <location>
        <begin position="29"/>
        <end position="47"/>
    </location>
</feature>
<evidence type="ECO:0000256" key="3">
    <source>
        <dbReference type="ARBA" id="ARBA00022448"/>
    </source>
</evidence>
<protein>
    <submittedName>
        <fullName evidence="13">Potassium transporter</fullName>
    </submittedName>
</protein>
<dbReference type="PROSITE" id="PS51201">
    <property type="entry name" value="RCK_N"/>
    <property type="match status" value="1"/>
</dbReference>
<keyword evidence="5" id="KW-0633">Potassium transport</keyword>
<feature type="transmembrane region" description="Helical" evidence="11">
    <location>
        <begin position="113"/>
        <end position="134"/>
    </location>
</feature>
<feature type="transmembrane region" description="Helical" evidence="11">
    <location>
        <begin position="53"/>
        <end position="72"/>
    </location>
</feature>
<dbReference type="GO" id="GO:1902600">
    <property type="term" value="P:proton transmembrane transport"/>
    <property type="evidence" value="ECO:0007669"/>
    <property type="project" value="InterPro"/>
</dbReference>
<keyword evidence="14" id="KW-1185">Reference proteome</keyword>
<accession>A0A4U1B6B5</accession>
<evidence type="ECO:0000256" key="5">
    <source>
        <dbReference type="ARBA" id="ARBA00022538"/>
    </source>
</evidence>
<dbReference type="GO" id="GO:0006813">
    <property type="term" value="P:potassium ion transport"/>
    <property type="evidence" value="ECO:0007669"/>
    <property type="project" value="UniProtKB-KW"/>
</dbReference>
<gene>
    <name evidence="13" type="ORF">E8M12_09300</name>
</gene>
<feature type="transmembrane region" description="Helical" evidence="11">
    <location>
        <begin position="290"/>
        <end position="309"/>
    </location>
</feature>
<feature type="transmembrane region" description="Helical" evidence="11">
    <location>
        <begin position="321"/>
        <end position="341"/>
    </location>
</feature>
<feature type="transmembrane region" description="Helical" evidence="11">
    <location>
        <begin position="84"/>
        <end position="107"/>
    </location>
</feature>
<dbReference type="Gene3D" id="1.20.1530.20">
    <property type="match status" value="1"/>
</dbReference>
<evidence type="ECO:0000313" key="14">
    <source>
        <dbReference type="Proteomes" id="UP000307999"/>
    </source>
</evidence>
<keyword evidence="6 11" id="KW-0812">Transmembrane</keyword>
<dbReference type="InterPro" id="IPR038770">
    <property type="entry name" value="Na+/solute_symporter_sf"/>
</dbReference>
<feature type="domain" description="RCK N-terminal" evidence="12">
    <location>
        <begin position="393"/>
        <end position="509"/>
    </location>
</feature>
<dbReference type="OrthoDB" id="9781411at2"/>
<evidence type="ECO:0000256" key="8">
    <source>
        <dbReference type="ARBA" id="ARBA00022989"/>
    </source>
</evidence>
<evidence type="ECO:0000256" key="9">
    <source>
        <dbReference type="ARBA" id="ARBA00023065"/>
    </source>
</evidence>
<comment type="caution">
    <text evidence="13">The sequence shown here is derived from an EMBL/GenBank/DDBJ whole genome shotgun (WGS) entry which is preliminary data.</text>
</comment>
<dbReference type="InterPro" id="IPR006153">
    <property type="entry name" value="Cation/H_exchanger_TM"/>
</dbReference>
<proteinExistence type="inferred from homology"/>
<organism evidence="13 14">
    <name type="scientific">Thalassotalea mangrovi</name>
    <dbReference type="NCBI Taxonomy" id="2572245"/>
    <lineage>
        <taxon>Bacteria</taxon>
        <taxon>Pseudomonadati</taxon>
        <taxon>Pseudomonadota</taxon>
        <taxon>Gammaproteobacteria</taxon>
        <taxon>Alteromonadales</taxon>
        <taxon>Colwelliaceae</taxon>
        <taxon>Thalassotalea</taxon>
    </lineage>
</organism>
<comment type="subcellular location">
    <subcellularLocation>
        <location evidence="1">Endomembrane system</location>
        <topology evidence="1">Multi-pass membrane protein</topology>
    </subcellularLocation>
</comment>
<dbReference type="GO" id="GO:0015297">
    <property type="term" value="F:antiporter activity"/>
    <property type="evidence" value="ECO:0007669"/>
    <property type="project" value="UniProtKB-KW"/>
</dbReference>
<keyword evidence="7" id="KW-0630">Potassium</keyword>
<dbReference type="InterPro" id="IPR036291">
    <property type="entry name" value="NAD(P)-bd_dom_sf"/>
</dbReference>
<evidence type="ECO:0000256" key="11">
    <source>
        <dbReference type="SAM" id="Phobius"/>
    </source>
</evidence>
<keyword evidence="9" id="KW-0406">Ion transport</keyword>
<feature type="transmembrane region" description="Helical" evidence="11">
    <location>
        <begin position="209"/>
        <end position="227"/>
    </location>
</feature>
<dbReference type="PANTHER" id="PTHR46157:SF4">
    <property type="entry name" value="K(+) EFFLUX ANTIPORTER 3, CHLOROPLASTIC"/>
    <property type="match status" value="1"/>
</dbReference>
<dbReference type="PANTHER" id="PTHR46157">
    <property type="entry name" value="K(+) EFFLUX ANTIPORTER 3, CHLOROPLASTIC"/>
    <property type="match status" value="1"/>
</dbReference>
<evidence type="ECO:0000256" key="4">
    <source>
        <dbReference type="ARBA" id="ARBA00022449"/>
    </source>
</evidence>
<evidence type="ECO:0000259" key="12">
    <source>
        <dbReference type="PROSITE" id="PS51201"/>
    </source>
</evidence>